<evidence type="ECO:0000256" key="1">
    <source>
        <dbReference type="ARBA" id="ARBA00022737"/>
    </source>
</evidence>
<reference evidence="5" key="1">
    <citation type="submission" date="2020-10" db="EMBL/GenBank/DDBJ databases">
        <authorList>
            <person name="Gilroy R."/>
        </authorList>
    </citation>
    <scope>NUCLEOTIDE SEQUENCE</scope>
    <source>
        <strain evidence="5">F6-4510</strain>
    </source>
</reference>
<dbReference type="Proteomes" id="UP000823611">
    <property type="component" value="Unassembled WGS sequence"/>
</dbReference>
<dbReference type="EMBL" id="JADIMX010000132">
    <property type="protein sequence ID" value="MBO8435082.1"/>
    <property type="molecule type" value="Genomic_DNA"/>
</dbReference>
<feature type="compositionally biased region" description="Acidic residues" evidence="2">
    <location>
        <begin position="65"/>
        <end position="94"/>
    </location>
</feature>
<dbReference type="InterPro" id="IPR001119">
    <property type="entry name" value="SLH_dom"/>
</dbReference>
<keyword evidence="1" id="KW-0677">Repeat</keyword>
<feature type="compositionally biased region" description="Polar residues" evidence="2">
    <location>
        <begin position="35"/>
        <end position="50"/>
    </location>
</feature>
<organism evidence="5 6">
    <name type="scientific">Candidatus Fimicola merdigallinarum</name>
    <dbReference type="NCBI Taxonomy" id="2840819"/>
    <lineage>
        <taxon>Bacteria</taxon>
        <taxon>Bacillati</taxon>
        <taxon>Bacillota</taxon>
        <taxon>Clostridia</taxon>
        <taxon>Lachnospirales</taxon>
        <taxon>Lachnospiraceae</taxon>
        <taxon>Lachnospiraceae incertae sedis</taxon>
        <taxon>Candidatus Fimicola</taxon>
    </lineage>
</organism>
<proteinExistence type="predicted"/>
<feature type="domain" description="SLH" evidence="4">
    <location>
        <begin position="1697"/>
        <end position="1756"/>
    </location>
</feature>
<dbReference type="InterPro" id="IPR044060">
    <property type="entry name" value="Bacterial_rp_domain"/>
</dbReference>
<feature type="chain" id="PRO_5039023338" evidence="3">
    <location>
        <begin position="28"/>
        <end position="1817"/>
    </location>
</feature>
<feature type="domain" description="SLH" evidence="4">
    <location>
        <begin position="1759"/>
        <end position="1817"/>
    </location>
</feature>
<evidence type="ECO:0000256" key="3">
    <source>
        <dbReference type="SAM" id="SignalP"/>
    </source>
</evidence>
<evidence type="ECO:0000313" key="5">
    <source>
        <dbReference type="EMBL" id="MBO8435082.1"/>
    </source>
</evidence>
<dbReference type="Pfam" id="PF18998">
    <property type="entry name" value="Flg_new_2"/>
    <property type="match status" value="2"/>
</dbReference>
<protein>
    <submittedName>
        <fullName evidence="5">S-layer homology domain-containing protein</fullName>
    </submittedName>
</protein>
<feature type="domain" description="SLH" evidence="4">
    <location>
        <begin position="1633"/>
        <end position="1696"/>
    </location>
</feature>
<feature type="compositionally biased region" description="Basic and acidic residues" evidence="2">
    <location>
        <begin position="96"/>
        <end position="112"/>
    </location>
</feature>
<reference evidence="5" key="2">
    <citation type="journal article" date="2021" name="PeerJ">
        <title>Extensive microbial diversity within the chicken gut microbiome revealed by metagenomics and culture.</title>
        <authorList>
            <person name="Gilroy R."/>
            <person name="Ravi A."/>
            <person name="Getino M."/>
            <person name="Pursley I."/>
            <person name="Horton D.L."/>
            <person name="Alikhan N.F."/>
            <person name="Baker D."/>
            <person name="Gharbi K."/>
            <person name="Hall N."/>
            <person name="Watson M."/>
            <person name="Adriaenssens E.M."/>
            <person name="Foster-Nyarko E."/>
            <person name="Jarju S."/>
            <person name="Secka A."/>
            <person name="Antonio M."/>
            <person name="Oren A."/>
            <person name="Chaudhuri R.R."/>
            <person name="La Ragione R."/>
            <person name="Hildebrand F."/>
            <person name="Pallen M.J."/>
        </authorList>
    </citation>
    <scope>NUCLEOTIDE SEQUENCE</scope>
    <source>
        <strain evidence="5">F6-4510</strain>
    </source>
</reference>
<feature type="compositionally biased region" description="Acidic residues" evidence="2">
    <location>
        <begin position="113"/>
        <end position="147"/>
    </location>
</feature>
<sequence>MKKRVLSMLLTSTLCAGVIPNTSTVFAVENISDNTTSAEKTTEDSNTNDNVKNEDDSNDNMTQDNESDSNEETASDNVENEDNVAIDDAIETTPDDSLKEDTSVSEDTKEDIIDTENPDNSLEDSSDDNLEGNLDNDLEDTSDDDITDNGTGNDIDEVIDNTDENEDITEDVPTGDSGIAVLPIFPDTPDLTWEDIRDSMSISVLADGILDVNDGPITITKTGYTQNGGSEVAYTGPYTISGTITNAKDEVITIEDENADITLSNLTIEGTTTTQQNAFIKIASPSATLKVDGDLTLTNADTSKLIIVGTYTDGNSYGSSINIEGNGYNLNFKGITSVTEKVDFYVYKPIETASIKISGVNTMDISGGYSTTAKDGSDVVLPVAPLHSYGDLSITANSDINVTNTDTDATSLSANYGKVIISTPTNIGIKAGSQGIYGDKGIDITSETFTITQTNVSAGKVKGTKGMTNPMLSTSISSNGVINITCNGDIKVDNNFALSQQTGAAISPAINGDAKLNSKNSSVILDGAMIATPHNYLEIDAYENIKIHSSGNSPAIAPMSSSIVVKLKTTTGGIDFLTEGSMAVSRGRQLTADSATYVNISGSSKTSHLLDCSVDAISRNGDTVIENKDVITSRLCTGDMNITSSKSITVYGNAKDTLIGKNITAIATDGDINITNDGFNITCNDYGTNTLTASGNINVTANSAVYSAFKGELKAESKGNIILKNNGTGGTVFASSSSASVVPENKITAGGTVSILNSNSNDKTPMLSGGNFTINSTGDLTIEAGSMLIQHNGKFLFKSTEGGINLSAPNSKSTNTPLISSASEVTFEALKDINISNCHAFYSGGYNATLNFKSYEGGLSIVDNFNTSMPSMNITSNSSLNIDTYGDVLLDLASSIYGGTNSSVNINSETGSITVNRSGTFTTPYLFNVDNLELNAYENININSKTEAIYPASTSSTTAKAVLNAKNGNVDIKSDVYSKSDVYYNSGAISSPVTIDAKGSISVSYPGVKNGSFTKGATLKSGIGNISFDSPISGDTATKNYSLSVRDGSAVMNVPVAKSSATVSTGDALIPFADIKGTVTSTLADPTKVFDYWISTPAGAFTADNSKLKVNAPYTMNDYNVLVNYVCTVTPTLYDMEIYNVKYNKKFPNPIFKDLPEFYYKDSTGTYVLATPDDTSWYDISYTDEDGTLITDISKVEADKTYNLTLTPKTNLEYSETADGLSLIVIKPVTNTVYVAETTEGKDANVVDTSDKISQLISTDITTTDTLKSMVSKSSDAVAKAFEEQTTDKKLGVAVVSQNNTLSPNGYKGVNEISGTNGIKLLFDELLDTEKPEVLNAKMNDELGLDINDYNADYKYMNIVDNENGNLWLKASDGVLVFWPYPDGTDKYTNFRLVHYKSVQRSNVKFEEAVANNPVHEVDIINTDYGVAFYLPESDFSPFTLLWEKVKTIYDIEIDQGANGTVTSDKNSATAGEDIKLTVTPDNNFELDKIIVTDKNGNEIEVDFTTNADGTITFPMTNSPVTITPSFEKVETGSSSGSTTSKHYNVIVEESSNGTVSSSHKTAGYGKEVTLTVSADKGYILETITVTTTNGENLNVKLTYNADGTISFHMPASDVIVNATFVANDVNVINPDSDNIFDDVNKDDWFYDYVKDAFENGLISGMDENHFGPYITTTRGMIATLVHRLEGTPQTDFDSAYPDVLDNHYYTEAVDWGTEYKVLWGYGNGLYGPEDLVTREQLVSILYRYANYKGLDTSIKGDLSAFTDADNITGYALPGMKWAVANGLIAGRTSDTLEPTAYATRAEVLTIFVKIHRLIYG</sequence>
<comment type="caution">
    <text evidence="5">The sequence shown here is derived from an EMBL/GenBank/DDBJ whole genome shotgun (WGS) entry which is preliminary data.</text>
</comment>
<feature type="signal peptide" evidence="3">
    <location>
        <begin position="1"/>
        <end position="27"/>
    </location>
</feature>
<gene>
    <name evidence="5" type="ORF">IAC55_07165</name>
</gene>
<dbReference type="PROSITE" id="PS51272">
    <property type="entry name" value="SLH"/>
    <property type="match status" value="3"/>
</dbReference>
<feature type="region of interest" description="Disordered" evidence="2">
    <location>
        <begin position="35"/>
        <end position="160"/>
    </location>
</feature>
<evidence type="ECO:0000313" key="6">
    <source>
        <dbReference type="Proteomes" id="UP000823611"/>
    </source>
</evidence>
<keyword evidence="3" id="KW-0732">Signal</keyword>
<name>A0A9D9H4P5_9FIRM</name>
<dbReference type="Pfam" id="PF00395">
    <property type="entry name" value="SLH"/>
    <property type="match status" value="3"/>
</dbReference>
<evidence type="ECO:0000259" key="4">
    <source>
        <dbReference type="PROSITE" id="PS51272"/>
    </source>
</evidence>
<accession>A0A9D9H4P5</accession>
<evidence type="ECO:0000256" key="2">
    <source>
        <dbReference type="SAM" id="MobiDB-lite"/>
    </source>
</evidence>